<accession>A0A1M5V0L0</accession>
<sequence length="74" mass="7946">MAISKVLSSTSLAIEVENGVNGSGEVIYRKKNFSGIKIDALPENVFDVAEAIKGVLSNPTRDYFLNETSKIANA</sequence>
<name>A0A1M5V0L0_9CLOT</name>
<dbReference type="Pfam" id="PF07872">
    <property type="entry name" value="DUF1659"/>
    <property type="match status" value="1"/>
</dbReference>
<organism evidence="2 3">
    <name type="scientific">Clostridium intestinale DSM 6191</name>
    <dbReference type="NCBI Taxonomy" id="1121320"/>
    <lineage>
        <taxon>Bacteria</taxon>
        <taxon>Bacillati</taxon>
        <taxon>Bacillota</taxon>
        <taxon>Clostridia</taxon>
        <taxon>Eubacteriales</taxon>
        <taxon>Clostridiaceae</taxon>
        <taxon>Clostridium</taxon>
    </lineage>
</organism>
<gene>
    <name evidence="2" type="ORF">SAMN02745941_00717</name>
</gene>
<dbReference type="InterPro" id="IPR012454">
    <property type="entry name" value="DUF1659"/>
</dbReference>
<reference evidence="2 3" key="1">
    <citation type="submission" date="2016-11" db="EMBL/GenBank/DDBJ databases">
        <authorList>
            <person name="Jaros S."/>
            <person name="Januszkiewicz K."/>
            <person name="Wedrychowicz H."/>
        </authorList>
    </citation>
    <scope>NUCLEOTIDE SEQUENCE [LARGE SCALE GENOMIC DNA]</scope>
    <source>
        <strain evidence="2 3">DSM 6191</strain>
    </source>
</reference>
<proteinExistence type="predicted"/>
<dbReference type="EMBL" id="FQXU01000003">
    <property type="protein sequence ID" value="SHH68795.1"/>
    <property type="molecule type" value="Genomic_DNA"/>
</dbReference>
<dbReference type="AlphaFoldDB" id="A0A1M5V0L0"/>
<feature type="domain" description="DUF1659" evidence="1">
    <location>
        <begin position="2"/>
        <end position="73"/>
    </location>
</feature>
<dbReference type="RefSeq" id="WP_073016759.1">
    <property type="nucleotide sequence ID" value="NZ_FQXU01000003.1"/>
</dbReference>
<protein>
    <recommendedName>
        <fullName evidence="1">DUF1659 domain-containing protein</fullName>
    </recommendedName>
</protein>
<dbReference type="Proteomes" id="UP000184241">
    <property type="component" value="Unassembled WGS sequence"/>
</dbReference>
<evidence type="ECO:0000259" key="1">
    <source>
        <dbReference type="Pfam" id="PF07872"/>
    </source>
</evidence>
<evidence type="ECO:0000313" key="2">
    <source>
        <dbReference type="EMBL" id="SHH68795.1"/>
    </source>
</evidence>
<evidence type="ECO:0000313" key="3">
    <source>
        <dbReference type="Proteomes" id="UP000184241"/>
    </source>
</evidence>